<dbReference type="SUPFAM" id="SSF47473">
    <property type="entry name" value="EF-hand"/>
    <property type="match status" value="1"/>
</dbReference>
<feature type="transmembrane region" description="Helical" evidence="6">
    <location>
        <begin position="88"/>
        <end position="108"/>
    </location>
</feature>
<comment type="subcellular location">
    <subcellularLocation>
        <location evidence="1">Membrane</location>
        <topology evidence="1">Multi-pass membrane protein</topology>
    </subcellularLocation>
</comment>
<dbReference type="EMBL" id="RCHS01004086">
    <property type="protein sequence ID" value="RMX37788.1"/>
    <property type="molecule type" value="Genomic_DNA"/>
</dbReference>
<evidence type="ECO:0000256" key="1">
    <source>
        <dbReference type="ARBA" id="ARBA00004141"/>
    </source>
</evidence>
<feature type="transmembrane region" description="Helical" evidence="6">
    <location>
        <begin position="619"/>
        <end position="640"/>
    </location>
</feature>
<dbReference type="Pfam" id="PF00520">
    <property type="entry name" value="Ion_trans"/>
    <property type="match status" value="2"/>
</dbReference>
<organism evidence="8 9">
    <name type="scientific">Pocillopora damicornis</name>
    <name type="common">Cauliflower coral</name>
    <name type="synonym">Millepora damicornis</name>
    <dbReference type="NCBI Taxonomy" id="46731"/>
    <lineage>
        <taxon>Eukaryota</taxon>
        <taxon>Metazoa</taxon>
        <taxon>Cnidaria</taxon>
        <taxon>Anthozoa</taxon>
        <taxon>Hexacorallia</taxon>
        <taxon>Scleractinia</taxon>
        <taxon>Astrocoeniina</taxon>
        <taxon>Pocilloporidae</taxon>
        <taxon>Pocillopora</taxon>
    </lineage>
</organism>
<dbReference type="InterPro" id="IPR027359">
    <property type="entry name" value="Volt_channel_dom_sf"/>
</dbReference>
<dbReference type="AlphaFoldDB" id="A0A3M6T910"/>
<dbReference type="Proteomes" id="UP000275408">
    <property type="component" value="Unassembled WGS sequence"/>
</dbReference>
<dbReference type="PANTHER" id="PTHR46474:SF1">
    <property type="entry name" value="TWO PORE CHANNEL PROTEIN 1"/>
    <property type="match status" value="1"/>
</dbReference>
<feature type="transmembrane region" description="Helical" evidence="6">
    <location>
        <begin position="51"/>
        <end position="68"/>
    </location>
</feature>
<dbReference type="STRING" id="46731.A0A3M6T910"/>
<gene>
    <name evidence="8" type="ORF">pdam_00006569</name>
</gene>
<feature type="compositionally biased region" description="Low complexity" evidence="5">
    <location>
        <begin position="737"/>
        <end position="753"/>
    </location>
</feature>
<feature type="transmembrane region" description="Helical" evidence="6">
    <location>
        <begin position="181"/>
        <end position="201"/>
    </location>
</feature>
<feature type="transmembrane region" description="Helical" evidence="6">
    <location>
        <begin position="213"/>
        <end position="232"/>
    </location>
</feature>
<dbReference type="GO" id="GO:0022832">
    <property type="term" value="F:voltage-gated channel activity"/>
    <property type="evidence" value="ECO:0007669"/>
    <property type="project" value="InterPro"/>
</dbReference>
<keyword evidence="9" id="KW-1185">Reference proteome</keyword>
<dbReference type="OrthoDB" id="10068803at2759"/>
<reference evidence="8 9" key="1">
    <citation type="journal article" date="2018" name="Sci. Rep.">
        <title>Comparative analysis of the Pocillopora damicornis genome highlights role of immune system in coral evolution.</title>
        <authorList>
            <person name="Cunning R."/>
            <person name="Bay R.A."/>
            <person name="Gillette P."/>
            <person name="Baker A.C."/>
            <person name="Traylor-Knowles N."/>
        </authorList>
    </citation>
    <scope>NUCLEOTIDE SEQUENCE [LARGE SCALE GENOMIC DNA]</scope>
    <source>
        <strain evidence="8">RSMAS</strain>
        <tissue evidence="8">Whole animal</tissue>
    </source>
</reference>
<dbReference type="GO" id="GO:0005765">
    <property type="term" value="C:lysosomal membrane"/>
    <property type="evidence" value="ECO:0007669"/>
    <property type="project" value="InterPro"/>
</dbReference>
<evidence type="ECO:0000256" key="6">
    <source>
        <dbReference type="SAM" id="Phobius"/>
    </source>
</evidence>
<feature type="region of interest" description="Disordered" evidence="5">
    <location>
        <begin position="731"/>
        <end position="756"/>
    </location>
</feature>
<feature type="transmembrane region" description="Helical" evidence="6">
    <location>
        <begin position="244"/>
        <end position="267"/>
    </location>
</feature>
<accession>A0A3M6T910</accession>
<name>A0A3M6T910_POCDA</name>
<protein>
    <recommendedName>
        <fullName evidence="7">Ion transport domain-containing protein</fullName>
    </recommendedName>
</protein>
<dbReference type="FunFam" id="1.10.287.70:FF:000062">
    <property type="entry name" value="Two pore calcium channel protein 1"/>
    <property type="match status" value="1"/>
</dbReference>
<evidence type="ECO:0000259" key="7">
    <source>
        <dbReference type="Pfam" id="PF00520"/>
    </source>
</evidence>
<feature type="transmembrane region" description="Helical" evidence="6">
    <location>
        <begin position="477"/>
        <end position="498"/>
    </location>
</feature>
<evidence type="ECO:0000313" key="9">
    <source>
        <dbReference type="Proteomes" id="UP000275408"/>
    </source>
</evidence>
<feature type="transmembrane region" description="Helical" evidence="6">
    <location>
        <begin position="405"/>
        <end position="428"/>
    </location>
</feature>
<dbReference type="GO" id="GO:0005216">
    <property type="term" value="F:monoatomic ion channel activity"/>
    <property type="evidence" value="ECO:0007669"/>
    <property type="project" value="InterPro"/>
</dbReference>
<dbReference type="InterPro" id="IPR028801">
    <property type="entry name" value="TPC1_animal"/>
</dbReference>
<dbReference type="SUPFAM" id="SSF81324">
    <property type="entry name" value="Voltage-gated potassium channels"/>
    <property type="match status" value="2"/>
</dbReference>
<feature type="transmembrane region" description="Helical" evidence="6">
    <location>
        <begin position="440"/>
        <end position="457"/>
    </location>
</feature>
<evidence type="ECO:0000256" key="3">
    <source>
        <dbReference type="ARBA" id="ARBA00022989"/>
    </source>
</evidence>
<dbReference type="GO" id="GO:0010008">
    <property type="term" value="C:endosome membrane"/>
    <property type="evidence" value="ECO:0007669"/>
    <property type="project" value="TreeGrafter"/>
</dbReference>
<dbReference type="InterPro" id="IPR011992">
    <property type="entry name" value="EF-hand-dom_pair"/>
</dbReference>
<evidence type="ECO:0000313" key="8">
    <source>
        <dbReference type="EMBL" id="RMX37788.1"/>
    </source>
</evidence>
<sequence length="780" mass="91276">MLIDMADLCARKLTKESNAAILLKEGKNNDRFATHPTPQKLRWYLLAHSRYFYVLELTAALFLLALGLTEKPPALKANNLSLPVQVHAALEVLSLMIVFAGLAVKLKWQGAKLFFTHKRTLLKVFIWCMVFIEAIVVLVRRENHFRVTRSLRPLFLIDTHYCFGVRRVLRQILLSLPPILDMLFLLFFIMVIFAVLGFYLFSDNEKDEFFSSFWRSFISLFVLLTTANYPDVMMPAYNRSQWSVIYFVVYIAIVLYFLMNLLLAVVYDTFTNIEKNKFRKLFLHKRHAVRQAYKLLCSEHPPHWIPWETFKGLMSFYKPKKTDVEKYLVFKSLNKSNTGKLSLDEFYNVFENSEMRWKREVVEVFRTNHQTKESKTKAIPIYFRHSIQNCYISVRWLISQKAFEFVIYGIIIANGISVVVDIIVFSNTPQNERQKKIRELHWYHIVFICIYAVEASLKLLGLGFRKYFLSGWNIFDFFVTVAGFIGAVSTSFSFIVCLRPLRLLLLFKLKERYRDLFETIGVLLPRMARVAVVILLMYYSFGIIGIECFSGLELKDCCVNTSWEGEYKEGGYYYLNNFNDLLHSYVTLFELTVVNNWFIIMEGIVYLTSDWARVFFMSFYIVTMVVMTIVVAFILEAFLFRIEYRKEHPTDEKEDMKIRMEIIVTYEELLALGESYVEDLQPDQPVHYVGKRPKTKMDLSVKMYDDEVKEWIKKERALDMGETSVHAYITEDKMPMSSTNSPSSPVSSNTSSNGLVTEEITMGEVNTVFDEEEVNYDATF</sequence>
<dbReference type="PANTHER" id="PTHR46474">
    <property type="entry name" value="TWO PORE CALCIUM CHANNEL PROTEIN 1"/>
    <property type="match status" value="1"/>
</dbReference>
<feature type="transmembrane region" description="Helical" evidence="6">
    <location>
        <begin position="582"/>
        <end position="607"/>
    </location>
</feature>
<keyword evidence="4 6" id="KW-0472">Membrane</keyword>
<keyword evidence="2 6" id="KW-0812">Transmembrane</keyword>
<proteinExistence type="predicted"/>
<feature type="domain" description="Ion transport" evidence="7">
    <location>
        <begin position="77"/>
        <end position="276"/>
    </location>
</feature>
<evidence type="ECO:0000256" key="5">
    <source>
        <dbReference type="SAM" id="MobiDB-lite"/>
    </source>
</evidence>
<feature type="domain" description="Ion transport" evidence="7">
    <location>
        <begin position="401"/>
        <end position="638"/>
    </location>
</feature>
<feature type="transmembrane region" description="Helical" evidence="6">
    <location>
        <begin position="120"/>
        <end position="139"/>
    </location>
</feature>
<dbReference type="Gene3D" id="1.20.120.350">
    <property type="entry name" value="Voltage-gated potassium channels. Chain C"/>
    <property type="match status" value="1"/>
</dbReference>
<keyword evidence="3 6" id="KW-1133">Transmembrane helix</keyword>
<feature type="transmembrane region" description="Helical" evidence="6">
    <location>
        <begin position="519"/>
        <end position="541"/>
    </location>
</feature>
<evidence type="ECO:0000256" key="2">
    <source>
        <dbReference type="ARBA" id="ARBA00022692"/>
    </source>
</evidence>
<comment type="caution">
    <text evidence="8">The sequence shown here is derived from an EMBL/GenBank/DDBJ whole genome shotgun (WGS) entry which is preliminary data.</text>
</comment>
<dbReference type="Gene3D" id="1.10.287.70">
    <property type="match status" value="2"/>
</dbReference>
<evidence type="ECO:0000256" key="4">
    <source>
        <dbReference type="ARBA" id="ARBA00023136"/>
    </source>
</evidence>
<dbReference type="InterPro" id="IPR005821">
    <property type="entry name" value="Ion_trans_dom"/>
</dbReference>